<dbReference type="OrthoDB" id="839739at2"/>
<dbReference type="STRING" id="1121884.SAMN02745131_00287"/>
<dbReference type="Proteomes" id="UP000184048">
    <property type="component" value="Unassembled WGS sequence"/>
</dbReference>
<protein>
    <recommendedName>
        <fullName evidence="3">Inclusion body protein</fullName>
    </recommendedName>
</protein>
<accession>A0A1M4SZA7</accession>
<sequence length="114" mass="12022">MANRPITIVGSNTSTGALTLSDHGKTNVDPGDTVTWLIGQNSGVQSVTSVTDYPNSTDVFNPDPAKMGSGNSANWQGAVNPNIVKGSEETYYIQWTAENGGGSFTYDPKIQVNP</sequence>
<reference evidence="1 2" key="1">
    <citation type="submission" date="2016-11" db="EMBL/GenBank/DDBJ databases">
        <authorList>
            <person name="Jaros S."/>
            <person name="Januszkiewicz K."/>
            <person name="Wedrychowicz H."/>
        </authorList>
    </citation>
    <scope>NUCLEOTIDE SEQUENCE [LARGE SCALE GENOMIC DNA]</scope>
    <source>
        <strain evidence="1 2">DSM 18119</strain>
    </source>
</reference>
<dbReference type="AlphaFoldDB" id="A0A1M4SZA7"/>
<proteinExistence type="predicted"/>
<organism evidence="1 2">
    <name type="scientific">Flavisolibacter ginsengisoli DSM 18119</name>
    <dbReference type="NCBI Taxonomy" id="1121884"/>
    <lineage>
        <taxon>Bacteria</taxon>
        <taxon>Pseudomonadati</taxon>
        <taxon>Bacteroidota</taxon>
        <taxon>Chitinophagia</taxon>
        <taxon>Chitinophagales</taxon>
        <taxon>Chitinophagaceae</taxon>
        <taxon>Flavisolibacter</taxon>
    </lineage>
</organism>
<evidence type="ECO:0000313" key="2">
    <source>
        <dbReference type="Proteomes" id="UP000184048"/>
    </source>
</evidence>
<dbReference type="EMBL" id="FQUU01000001">
    <property type="protein sequence ID" value="SHE37552.1"/>
    <property type="molecule type" value="Genomic_DNA"/>
</dbReference>
<keyword evidence="2" id="KW-1185">Reference proteome</keyword>
<evidence type="ECO:0000313" key="1">
    <source>
        <dbReference type="EMBL" id="SHE37552.1"/>
    </source>
</evidence>
<name>A0A1M4SZA7_9BACT</name>
<dbReference type="RefSeq" id="WP_072833442.1">
    <property type="nucleotide sequence ID" value="NZ_FQUU01000001.1"/>
</dbReference>
<evidence type="ECO:0008006" key="3">
    <source>
        <dbReference type="Google" id="ProtNLM"/>
    </source>
</evidence>
<gene>
    <name evidence="1" type="ORF">SAMN02745131_00287</name>
</gene>